<accession>A0A1Y2HTB5</accession>
<feature type="transmembrane region" description="Helical" evidence="2">
    <location>
        <begin position="406"/>
        <end position="425"/>
    </location>
</feature>
<dbReference type="EMBL" id="MCFL01000011">
    <property type="protein sequence ID" value="ORZ37840.1"/>
    <property type="molecule type" value="Genomic_DNA"/>
</dbReference>
<dbReference type="Proteomes" id="UP000193411">
    <property type="component" value="Unassembled WGS sequence"/>
</dbReference>
<organism evidence="3 4">
    <name type="scientific">Catenaria anguillulae PL171</name>
    <dbReference type="NCBI Taxonomy" id="765915"/>
    <lineage>
        <taxon>Eukaryota</taxon>
        <taxon>Fungi</taxon>
        <taxon>Fungi incertae sedis</taxon>
        <taxon>Blastocladiomycota</taxon>
        <taxon>Blastocladiomycetes</taxon>
        <taxon>Blastocladiales</taxon>
        <taxon>Catenariaceae</taxon>
        <taxon>Catenaria</taxon>
    </lineage>
</organism>
<evidence type="ECO:0000256" key="1">
    <source>
        <dbReference type="SAM" id="MobiDB-lite"/>
    </source>
</evidence>
<keyword evidence="2" id="KW-0812">Transmembrane</keyword>
<gene>
    <name evidence="3" type="ORF">BCR44DRAFT_1430024</name>
</gene>
<feature type="compositionally biased region" description="Basic and acidic residues" evidence="1">
    <location>
        <begin position="177"/>
        <end position="194"/>
    </location>
</feature>
<feature type="compositionally biased region" description="Polar residues" evidence="1">
    <location>
        <begin position="195"/>
        <end position="213"/>
    </location>
</feature>
<evidence type="ECO:0000313" key="3">
    <source>
        <dbReference type="EMBL" id="ORZ37840.1"/>
    </source>
</evidence>
<keyword evidence="2" id="KW-1133">Transmembrane helix</keyword>
<keyword evidence="2" id="KW-0472">Membrane</keyword>
<feature type="region of interest" description="Disordered" evidence="1">
    <location>
        <begin position="351"/>
        <end position="392"/>
    </location>
</feature>
<feature type="compositionally biased region" description="Low complexity" evidence="1">
    <location>
        <begin position="41"/>
        <end position="63"/>
    </location>
</feature>
<evidence type="ECO:0008006" key="5">
    <source>
        <dbReference type="Google" id="ProtNLM"/>
    </source>
</evidence>
<keyword evidence="4" id="KW-1185">Reference proteome</keyword>
<sequence length="443" mass="46852">MIPDPLTPSSPTRRPPSTRRSSPAHAGSTAHIPPVSPHNNRSGSRSAESISRSRSHSLSESTSPHAIDDRIRHYLDDQARLVHQMQRTNTVDSTASHRDRSPGSSKTGFVEALSRMGSGVASPTGKGIQGVHNGKMEGVTYQGLGEGESLTSTHVGLPVTTVFASEAESPQSSRSGRAHERLSKTSLSDGERDQTPFQLDPTHSASANGHSVSPSNNMLSCPFTSGPSGQLDPATHLFSSASGVSVAMSFQTAIAPSDKASSPPPPGRPKNKRGSKEEAVKRINEVIDHISESLEQLNGSSPNLELAAKQTMMVITSPTVSSLPRVGNTNASPFGDAVAEQFQLGTIQRQQLQSEPLAPSATPPNSKHAASASTLDRRSRGGRLQTHPPNGALEHQHASMSWNVRLIVWLLCVAAVVGTSAYASWNAGSIANRNPVMSIPMDL</sequence>
<proteinExistence type="predicted"/>
<reference evidence="3 4" key="1">
    <citation type="submission" date="2016-07" db="EMBL/GenBank/DDBJ databases">
        <title>Pervasive Adenine N6-methylation of Active Genes in Fungi.</title>
        <authorList>
            <consortium name="DOE Joint Genome Institute"/>
            <person name="Mondo S.J."/>
            <person name="Dannebaum R.O."/>
            <person name="Kuo R.C."/>
            <person name="Labutti K."/>
            <person name="Haridas S."/>
            <person name="Kuo A."/>
            <person name="Salamov A."/>
            <person name="Ahrendt S.R."/>
            <person name="Lipzen A."/>
            <person name="Sullivan W."/>
            <person name="Andreopoulos W.B."/>
            <person name="Clum A."/>
            <person name="Lindquist E."/>
            <person name="Daum C."/>
            <person name="Ramamoorthy G.K."/>
            <person name="Gryganskyi A."/>
            <person name="Culley D."/>
            <person name="Magnuson J.K."/>
            <person name="James T.Y."/>
            <person name="O'Malley M.A."/>
            <person name="Stajich J.E."/>
            <person name="Spatafora J.W."/>
            <person name="Visel A."/>
            <person name="Grigoriev I.V."/>
        </authorList>
    </citation>
    <scope>NUCLEOTIDE SEQUENCE [LARGE SCALE GENOMIC DNA]</scope>
    <source>
        <strain evidence="3 4">PL171</strain>
    </source>
</reference>
<dbReference type="AlphaFoldDB" id="A0A1Y2HTB5"/>
<name>A0A1Y2HTB5_9FUNG</name>
<comment type="caution">
    <text evidence="3">The sequence shown here is derived from an EMBL/GenBank/DDBJ whole genome shotgun (WGS) entry which is preliminary data.</text>
</comment>
<feature type="region of interest" description="Disordered" evidence="1">
    <location>
        <begin position="255"/>
        <end position="278"/>
    </location>
</feature>
<feature type="region of interest" description="Disordered" evidence="1">
    <location>
        <begin position="88"/>
        <end position="108"/>
    </location>
</feature>
<evidence type="ECO:0000256" key="2">
    <source>
        <dbReference type="SAM" id="Phobius"/>
    </source>
</evidence>
<feature type="region of interest" description="Disordered" evidence="1">
    <location>
        <begin position="1"/>
        <end position="68"/>
    </location>
</feature>
<evidence type="ECO:0000313" key="4">
    <source>
        <dbReference type="Proteomes" id="UP000193411"/>
    </source>
</evidence>
<feature type="region of interest" description="Disordered" evidence="1">
    <location>
        <begin position="165"/>
        <end position="213"/>
    </location>
</feature>
<protein>
    <recommendedName>
        <fullName evidence="5">Transmembrane protein</fullName>
    </recommendedName>
</protein>